<dbReference type="GO" id="GO:0046677">
    <property type="term" value="P:response to antibiotic"/>
    <property type="evidence" value="ECO:0007669"/>
    <property type="project" value="UniProtKB-UniRule"/>
</dbReference>
<dbReference type="Proteomes" id="UP000216446">
    <property type="component" value="Unassembled WGS sequence"/>
</dbReference>
<evidence type="ECO:0000256" key="2">
    <source>
        <dbReference type="ARBA" id="ARBA00010621"/>
    </source>
</evidence>
<dbReference type="GO" id="GO:0050380">
    <property type="term" value="F:undecaprenyl-diphosphatase activity"/>
    <property type="evidence" value="ECO:0007669"/>
    <property type="project" value="UniProtKB-UniRule"/>
</dbReference>
<evidence type="ECO:0000256" key="1">
    <source>
        <dbReference type="ARBA" id="ARBA00004651"/>
    </source>
</evidence>
<evidence type="ECO:0000256" key="5">
    <source>
        <dbReference type="ARBA" id="ARBA00022475"/>
    </source>
</evidence>
<dbReference type="OrthoDB" id="9808289at2"/>
<dbReference type="EC" id="3.6.1.27" evidence="3 14"/>
<comment type="function">
    <text evidence="14">Catalyzes the dephosphorylation of undecaprenyl diphosphate (UPP). Confers resistance to bacitracin.</text>
</comment>
<comment type="caution">
    <text evidence="14">Lacks conserved residue(s) required for the propagation of feature annotation.</text>
</comment>
<keyword evidence="6 14" id="KW-0812">Transmembrane</keyword>
<evidence type="ECO:0000256" key="3">
    <source>
        <dbReference type="ARBA" id="ARBA00012374"/>
    </source>
</evidence>
<evidence type="ECO:0000256" key="10">
    <source>
        <dbReference type="ARBA" id="ARBA00023251"/>
    </source>
</evidence>
<comment type="subcellular location">
    <subcellularLocation>
        <location evidence="1 14">Cell membrane</location>
        <topology evidence="1 14">Multi-pass membrane protein</topology>
    </subcellularLocation>
</comment>
<evidence type="ECO:0000256" key="4">
    <source>
        <dbReference type="ARBA" id="ARBA00021581"/>
    </source>
</evidence>
<dbReference type="GO" id="GO:0071555">
    <property type="term" value="P:cell wall organization"/>
    <property type="evidence" value="ECO:0007669"/>
    <property type="project" value="UniProtKB-KW"/>
</dbReference>
<evidence type="ECO:0000313" key="15">
    <source>
        <dbReference type="EMBL" id="OZC01642.1"/>
    </source>
</evidence>
<evidence type="ECO:0000256" key="13">
    <source>
        <dbReference type="ARBA" id="ARBA00047594"/>
    </source>
</evidence>
<dbReference type="InParanoid" id="A0A259TV49"/>
<dbReference type="GO" id="GO:0005886">
    <property type="term" value="C:plasma membrane"/>
    <property type="evidence" value="ECO:0007669"/>
    <property type="project" value="UniProtKB-SubCell"/>
</dbReference>
<dbReference type="PANTHER" id="PTHR30622:SF2">
    <property type="entry name" value="UNDECAPRENYL-DIPHOSPHATASE"/>
    <property type="match status" value="1"/>
</dbReference>
<dbReference type="GO" id="GO:0009252">
    <property type="term" value="P:peptidoglycan biosynthetic process"/>
    <property type="evidence" value="ECO:0007669"/>
    <property type="project" value="UniProtKB-KW"/>
</dbReference>
<dbReference type="PANTHER" id="PTHR30622">
    <property type="entry name" value="UNDECAPRENYL-DIPHOSPHATASE"/>
    <property type="match status" value="1"/>
</dbReference>
<evidence type="ECO:0000256" key="8">
    <source>
        <dbReference type="ARBA" id="ARBA00022989"/>
    </source>
</evidence>
<evidence type="ECO:0000256" key="14">
    <source>
        <dbReference type="HAMAP-Rule" id="MF_01006"/>
    </source>
</evidence>
<evidence type="ECO:0000256" key="11">
    <source>
        <dbReference type="ARBA" id="ARBA00032707"/>
    </source>
</evidence>
<comment type="similarity">
    <text evidence="2 14">Belongs to the UppP family.</text>
</comment>
<gene>
    <name evidence="14" type="primary">uppP</name>
    <name evidence="15" type="ORF">BSZ36_00775</name>
</gene>
<dbReference type="AlphaFoldDB" id="A0A259TV49"/>
<evidence type="ECO:0000256" key="6">
    <source>
        <dbReference type="ARBA" id="ARBA00022692"/>
    </source>
</evidence>
<name>A0A259TV49_9BACT</name>
<keyword evidence="14" id="KW-0573">Peptidoglycan synthesis</keyword>
<protein>
    <recommendedName>
        <fullName evidence="4 14">Undecaprenyl-diphosphatase</fullName>
        <ecNumber evidence="3 14">3.6.1.27</ecNumber>
    </recommendedName>
    <alternativeName>
        <fullName evidence="12 14">Bacitracin resistance protein</fullName>
    </alternativeName>
    <alternativeName>
        <fullName evidence="11 14">Undecaprenyl pyrophosphate phosphatase</fullName>
    </alternativeName>
</protein>
<dbReference type="GO" id="GO:0008360">
    <property type="term" value="P:regulation of cell shape"/>
    <property type="evidence" value="ECO:0007669"/>
    <property type="project" value="UniProtKB-KW"/>
</dbReference>
<keyword evidence="5 14" id="KW-1003">Cell membrane</keyword>
<proteinExistence type="inferred from homology"/>
<dbReference type="RefSeq" id="WP_094545262.1">
    <property type="nucleotide sequence ID" value="NZ_MQWB01000001.1"/>
</dbReference>
<keyword evidence="14" id="KW-0961">Cell wall biogenesis/degradation</keyword>
<comment type="miscellaneous">
    <text evidence="14">Bacitracin is thought to be involved in the inhibition of peptidoglycan synthesis by sequestering undecaprenyl diphosphate, thereby reducing the pool of lipid carrier available.</text>
</comment>
<feature type="transmembrane region" description="Helical" evidence="14">
    <location>
        <begin position="282"/>
        <end position="299"/>
    </location>
</feature>
<evidence type="ECO:0000256" key="9">
    <source>
        <dbReference type="ARBA" id="ARBA00023136"/>
    </source>
</evidence>
<feature type="transmembrane region" description="Helical" evidence="14">
    <location>
        <begin position="250"/>
        <end position="270"/>
    </location>
</feature>
<keyword evidence="7 14" id="KW-0378">Hydrolase</keyword>
<organism evidence="15 16">
    <name type="scientific">Rubricoccus marinus</name>
    <dbReference type="NCBI Taxonomy" id="716817"/>
    <lineage>
        <taxon>Bacteria</taxon>
        <taxon>Pseudomonadati</taxon>
        <taxon>Rhodothermota</taxon>
        <taxon>Rhodothermia</taxon>
        <taxon>Rhodothermales</taxon>
        <taxon>Rubricoccaceae</taxon>
        <taxon>Rubricoccus</taxon>
    </lineage>
</organism>
<dbReference type="InterPro" id="IPR003824">
    <property type="entry name" value="UppP"/>
</dbReference>
<dbReference type="HAMAP" id="MF_01006">
    <property type="entry name" value="Undec_diphosphatase"/>
    <property type="match status" value="1"/>
</dbReference>
<keyword evidence="14" id="KW-0133">Cell shape</keyword>
<evidence type="ECO:0000313" key="16">
    <source>
        <dbReference type="Proteomes" id="UP000216446"/>
    </source>
</evidence>
<reference evidence="15 16" key="1">
    <citation type="submission" date="2016-11" db="EMBL/GenBank/DDBJ databases">
        <title>Study of marine rhodopsin-containing bacteria.</title>
        <authorList>
            <person name="Yoshizawa S."/>
            <person name="Kumagai Y."/>
            <person name="Kogure K."/>
        </authorList>
    </citation>
    <scope>NUCLEOTIDE SEQUENCE [LARGE SCALE GENOMIC DNA]</scope>
    <source>
        <strain evidence="15 16">SG-29</strain>
    </source>
</reference>
<evidence type="ECO:0000256" key="7">
    <source>
        <dbReference type="ARBA" id="ARBA00022801"/>
    </source>
</evidence>
<dbReference type="EMBL" id="MQWB01000001">
    <property type="protein sequence ID" value="OZC01642.1"/>
    <property type="molecule type" value="Genomic_DNA"/>
</dbReference>
<keyword evidence="10 14" id="KW-0046">Antibiotic resistance</keyword>
<feature type="transmembrane region" description="Helical" evidence="14">
    <location>
        <begin position="124"/>
        <end position="141"/>
    </location>
</feature>
<dbReference type="FunCoup" id="A0A259TV49">
    <property type="interactions" value="285"/>
</dbReference>
<evidence type="ECO:0000256" key="12">
    <source>
        <dbReference type="ARBA" id="ARBA00032932"/>
    </source>
</evidence>
<keyword evidence="16" id="KW-1185">Reference proteome</keyword>
<feature type="transmembrane region" description="Helical" evidence="14">
    <location>
        <begin position="153"/>
        <end position="170"/>
    </location>
</feature>
<dbReference type="Pfam" id="PF02673">
    <property type="entry name" value="BacA"/>
    <property type="match status" value="1"/>
</dbReference>
<keyword evidence="9 14" id="KW-0472">Membrane</keyword>
<comment type="caution">
    <text evidence="15">The sequence shown here is derived from an EMBL/GenBank/DDBJ whole genome shotgun (WGS) entry which is preliminary data.</text>
</comment>
<accession>A0A259TV49</accession>
<sequence length="300" mass="32405">MLWWQAIILGLLQGIAEFLPISSSGHLVLGQHFLGIDVPRYANGEADIAFEVFVHFGTVLSIVTVYRQRIWTILTDLVQALKNPSSIARAIQGGPIERMPDEPLAEEFGDETGGARGPIPSTRLALYILLTMVPTGIVYVLFKDTLENAFSNPRLVCGMLLVTGTVLLLTRLRPNPTGHFGPLKTVLVGIAQSMALIPGISRSGSTICTAIYLNVDRKEAADFSFLMSLPVIVGATLLKTLDLMEQGTALGVLPLALGTLVAFVAGIWAIKVVIAFVQRGDLIWFAGYCYLVGILGLIFI</sequence>
<comment type="catalytic activity">
    <reaction evidence="13 14">
        <text>di-trans,octa-cis-undecaprenyl diphosphate + H2O = di-trans,octa-cis-undecaprenyl phosphate + phosphate + H(+)</text>
        <dbReference type="Rhea" id="RHEA:28094"/>
        <dbReference type="ChEBI" id="CHEBI:15377"/>
        <dbReference type="ChEBI" id="CHEBI:15378"/>
        <dbReference type="ChEBI" id="CHEBI:43474"/>
        <dbReference type="ChEBI" id="CHEBI:58405"/>
        <dbReference type="ChEBI" id="CHEBI:60392"/>
        <dbReference type="EC" id="3.6.1.27"/>
    </reaction>
</comment>
<keyword evidence="8 14" id="KW-1133">Transmembrane helix</keyword>